<dbReference type="AlphaFoldDB" id="A0A843X2Z2"/>
<reference evidence="1" key="1">
    <citation type="submission" date="2017-07" db="EMBL/GenBank/DDBJ databases">
        <title>Taro Niue Genome Assembly and Annotation.</title>
        <authorList>
            <person name="Atibalentja N."/>
            <person name="Keating K."/>
            <person name="Fields C.J."/>
        </authorList>
    </citation>
    <scope>NUCLEOTIDE SEQUENCE</scope>
    <source>
        <strain evidence="1">Niue_2</strain>
        <tissue evidence="1">Leaf</tissue>
    </source>
</reference>
<gene>
    <name evidence="1" type="ORF">Taro_044574</name>
</gene>
<organism evidence="1 2">
    <name type="scientific">Colocasia esculenta</name>
    <name type="common">Wild taro</name>
    <name type="synonym">Arum esculentum</name>
    <dbReference type="NCBI Taxonomy" id="4460"/>
    <lineage>
        <taxon>Eukaryota</taxon>
        <taxon>Viridiplantae</taxon>
        <taxon>Streptophyta</taxon>
        <taxon>Embryophyta</taxon>
        <taxon>Tracheophyta</taxon>
        <taxon>Spermatophyta</taxon>
        <taxon>Magnoliopsida</taxon>
        <taxon>Liliopsida</taxon>
        <taxon>Araceae</taxon>
        <taxon>Aroideae</taxon>
        <taxon>Colocasieae</taxon>
        <taxon>Colocasia</taxon>
    </lineage>
</organism>
<dbReference type="EMBL" id="NMUH01005055">
    <property type="protein sequence ID" value="MQM11665.1"/>
    <property type="molecule type" value="Genomic_DNA"/>
</dbReference>
<sequence length="87" mass="9883">MIVCFSSLKFFYRLLDFAKSPRCGSELKKDRWAPQLWGCGVIDFISLLLYVALSAELKLGVQIELRQFSQVTIIALAVLEKIRGQSD</sequence>
<accession>A0A843X2Z2</accession>
<evidence type="ECO:0000313" key="2">
    <source>
        <dbReference type="Proteomes" id="UP000652761"/>
    </source>
</evidence>
<protein>
    <submittedName>
        <fullName evidence="1">Uncharacterized protein</fullName>
    </submittedName>
</protein>
<dbReference type="Proteomes" id="UP000652761">
    <property type="component" value="Unassembled WGS sequence"/>
</dbReference>
<comment type="caution">
    <text evidence="1">The sequence shown here is derived from an EMBL/GenBank/DDBJ whole genome shotgun (WGS) entry which is preliminary data.</text>
</comment>
<name>A0A843X2Z2_COLES</name>
<proteinExistence type="predicted"/>
<evidence type="ECO:0000313" key="1">
    <source>
        <dbReference type="EMBL" id="MQM11665.1"/>
    </source>
</evidence>
<feature type="non-terminal residue" evidence="1">
    <location>
        <position position="87"/>
    </location>
</feature>
<keyword evidence="2" id="KW-1185">Reference proteome</keyword>